<reference evidence="3" key="2">
    <citation type="submission" date="2014-08" db="EMBL/GenBank/DDBJ databases">
        <authorList>
            <person name="Wibberg D."/>
        </authorList>
    </citation>
    <scope>NUCLEOTIDE SEQUENCE</scope>
</reference>
<dbReference type="EMBL" id="JADIIL010000019">
    <property type="protein sequence ID" value="MBF4474948.1"/>
    <property type="molecule type" value="Genomic_DNA"/>
</dbReference>
<evidence type="ECO:0000313" key="6">
    <source>
        <dbReference type="Proteomes" id="UP000062768"/>
    </source>
</evidence>
<evidence type="ECO:0000313" key="3">
    <source>
        <dbReference type="EMBL" id="CEA13692.1"/>
    </source>
</evidence>
<protein>
    <submittedName>
        <fullName evidence="3">Putative membrane protein</fullName>
    </submittedName>
    <submittedName>
        <fullName evidence="2">TM2 domain-containing protein</fullName>
    </submittedName>
</protein>
<dbReference type="AlphaFoldDB" id="A0A090I8V4"/>
<proteinExistence type="predicted"/>
<evidence type="ECO:0000313" key="2">
    <source>
        <dbReference type="EMBL" id="AIS30872.1"/>
    </source>
</evidence>
<evidence type="ECO:0000256" key="1">
    <source>
        <dbReference type="SAM" id="Phobius"/>
    </source>
</evidence>
<organism evidence="3">
    <name type="scientific">Methanobacterium formicicum</name>
    <dbReference type="NCBI Taxonomy" id="2162"/>
    <lineage>
        <taxon>Archaea</taxon>
        <taxon>Methanobacteriati</taxon>
        <taxon>Methanobacteriota</taxon>
        <taxon>Methanomada group</taxon>
        <taxon>Methanobacteria</taxon>
        <taxon>Methanobacteriales</taxon>
        <taxon>Methanobacteriaceae</taxon>
        <taxon>Methanobacterium</taxon>
    </lineage>
</organism>
<feature type="transmembrane region" description="Helical" evidence="1">
    <location>
        <begin position="6"/>
        <end position="23"/>
    </location>
</feature>
<dbReference type="Proteomes" id="UP000606900">
    <property type="component" value="Unassembled WGS sequence"/>
</dbReference>
<dbReference type="Proteomes" id="UP000029661">
    <property type="component" value="Chromosome"/>
</dbReference>
<keyword evidence="1" id="KW-0812">Transmembrane</keyword>
<keyword evidence="6" id="KW-1185">Reference proteome</keyword>
<dbReference type="RefSeq" id="WP_048072875.1">
    <property type="nucleotide sequence ID" value="NZ_CALCVY010000152.1"/>
</dbReference>
<dbReference type="KEGG" id="mfi:DSM1535_1358"/>
<dbReference type="PATRIC" id="fig|2162.10.peg.2538"/>
<reference evidence="4" key="3">
    <citation type="submission" date="2014-09" db="EMBL/GenBank/DDBJ databases">
        <authorList>
            <person name="Bishop-Lilly K.A."/>
            <person name="Broomall S.M."/>
            <person name="Chain P.S."/>
            <person name="Chertkov O."/>
            <person name="Coyne S.R."/>
            <person name="Daligault H.E."/>
            <person name="Davenport K.W."/>
            <person name="Erkkila T."/>
            <person name="Frey K.G."/>
            <person name="Gibbons H.S."/>
            <person name="Gu W."/>
            <person name="Jaissle J."/>
            <person name="Johnson S.L."/>
            <person name="Koroleva G.I."/>
            <person name="Ladner J.T."/>
            <person name="Lo C.-C."/>
            <person name="Minogue T.D."/>
            <person name="Munk C."/>
            <person name="Palacios G.F."/>
            <person name="Redden C.L."/>
            <person name="Rosenzweig C.N."/>
            <person name="Scholz M.B."/>
            <person name="Teshima H."/>
            <person name="Xu Y."/>
        </authorList>
    </citation>
    <scope>NUCLEOTIDE SEQUENCE</scope>
    <source>
        <strain evidence="4">Mb9</strain>
    </source>
</reference>
<reference evidence="5" key="4">
    <citation type="submission" date="2020-10" db="EMBL/GenBank/DDBJ databases">
        <title>Dehalococcoides mccartyi of a TCE/Cr reducing biochatode.</title>
        <authorList>
            <person name="Matturro B."/>
        </authorList>
    </citation>
    <scope>NUCLEOTIDE SEQUENCE</scope>
    <source>
        <strain evidence="5">Bin2</strain>
    </source>
</reference>
<evidence type="ECO:0000313" key="5">
    <source>
        <dbReference type="EMBL" id="MBF4474948.1"/>
    </source>
</evidence>
<dbReference type="EMBL" id="CP006933">
    <property type="protein sequence ID" value="AIS30872.1"/>
    <property type="molecule type" value="Genomic_DNA"/>
</dbReference>
<dbReference type="KEGG" id="mfc:BRM9_0038"/>
<gene>
    <name evidence="2" type="ORF">BRM9_0038</name>
    <name evidence="3" type="ORF">DSM1535_1358</name>
    <name evidence="5" type="ORF">ISP06_05685</name>
    <name evidence="4" type="ORF">MB9_2465</name>
</gene>
<dbReference type="OrthoDB" id="64860at2157"/>
<feature type="transmembrane region" description="Helical" evidence="1">
    <location>
        <begin position="30"/>
        <end position="63"/>
    </location>
</feature>
<dbReference type="STRING" id="2162.BRM9_0038"/>
<dbReference type="Proteomes" id="UP000062768">
    <property type="component" value="Chromosome I"/>
</dbReference>
<sequence length="73" mass="8127">MAKNPIIAAILSFIIPGLGEIYVGKTMMGIVFVIVALILSAAIYMVTFYAWIIYIVLWLYAIYDSYTSAKALE</sequence>
<keyword evidence="1" id="KW-0472">Membrane</keyword>
<keyword evidence="1" id="KW-1133">Transmembrane helix</keyword>
<evidence type="ECO:0000313" key="4">
    <source>
        <dbReference type="EMBL" id="CEL26073.1"/>
    </source>
</evidence>
<reference evidence="2" key="1">
    <citation type="submission" date="2013-12" db="EMBL/GenBank/DDBJ databases">
        <title>The complete genome sequence of Methanobacterium sp. BRM9.</title>
        <authorList>
            <consortium name="Pastoral Greenhouse Gas Research Consortium"/>
            <person name="Kelly W.J."/>
            <person name="Leahy S.C."/>
            <person name="Perry R."/>
            <person name="Li D."/>
            <person name="Altermann E."/>
            <person name="Lambie S.C."/>
            <person name="Attwood G.T."/>
        </authorList>
    </citation>
    <scope>NUCLEOTIDE SEQUENCE [LARGE SCALE GENOMIC DNA]</scope>
    <source>
        <strain evidence="2">BRM9</strain>
    </source>
</reference>
<dbReference type="GeneID" id="82850084"/>
<dbReference type="EMBL" id="LN515531">
    <property type="protein sequence ID" value="CEA13692.1"/>
    <property type="molecule type" value="Genomic_DNA"/>
</dbReference>
<dbReference type="EMBL" id="LN734822">
    <property type="protein sequence ID" value="CEL26073.1"/>
    <property type="molecule type" value="Genomic_DNA"/>
</dbReference>
<name>A0A090I8V4_METFO</name>
<accession>A0A090I8V4</accession>